<sequence length="380" mass="41871">MRLLLCLVLLTLVAGGCTAGRRVSVSCPPEGQGPAAPFPDAAFCRLPEAAYLLMGESHTSPCDHAAQRTLMEMIGASRSGQWPQGTPVVALEMVATDRQRVLDRFNNKLIGLQELRQELDWDRTWGHPWELYAPVFQAARDAGLPLHAANVPQRLVELVRTKGLDAAAAEAGEDGIHLPETIILPQQEQLEFLREFFSRHSEMLRKQDDAGFERFIRIQSLWDTAMARNLVRLRQQTGRPVLLIVGSGHVEHGWGVKRRLREFDPGAPVLSLLPVRDPEDLQDAPAGELRFLCPPSHFSRLGYAVEEGEAGVVLTAVIAGSPAAGLGMQVGDVLLAINDIPVDGIGDLHVIPMQLKGDTLRYRLRRGEAELELTLNRSPR</sequence>
<feature type="signal peptide" evidence="1">
    <location>
        <begin position="1"/>
        <end position="19"/>
    </location>
</feature>
<gene>
    <name evidence="3" type="ORF">DGI_2875</name>
</gene>
<dbReference type="AlphaFoldDB" id="T2GFD3"/>
<keyword evidence="4" id="KW-1185">Reference proteome</keyword>
<dbReference type="Pfam" id="PF17820">
    <property type="entry name" value="PDZ_6"/>
    <property type="match status" value="1"/>
</dbReference>
<dbReference type="OrthoDB" id="9795827at2"/>
<dbReference type="Gene3D" id="2.30.42.10">
    <property type="match status" value="1"/>
</dbReference>
<dbReference type="PROSITE" id="PS51257">
    <property type="entry name" value="PROKAR_LIPOPROTEIN"/>
    <property type="match status" value="1"/>
</dbReference>
<evidence type="ECO:0000256" key="1">
    <source>
        <dbReference type="SAM" id="SignalP"/>
    </source>
</evidence>
<reference evidence="4" key="2">
    <citation type="submission" date="2013-07" db="EMBL/GenBank/DDBJ databases">
        <authorList>
            <person name="Morais-Silva F.O."/>
            <person name="Rezende A.M."/>
            <person name="Pimentel C."/>
            <person name="Resende D.M."/>
            <person name="Santos C.I."/>
            <person name="Clemente C."/>
            <person name="de Oliveira L.M."/>
            <person name="da Silva S.M."/>
            <person name="Costa D.A."/>
            <person name="Varela-Raposo A."/>
            <person name="Horacio E.C.A."/>
            <person name="Matos M."/>
            <person name="Flores O."/>
            <person name="Ruiz J.C."/>
            <person name="Rodrigues-Pousada C."/>
        </authorList>
    </citation>
    <scope>NUCLEOTIDE SEQUENCE [LARGE SCALE GENOMIC DNA]</scope>
    <source>
        <strain evidence="4">ATCC 19364 / DSM 1382 / NCIMB 9332 / VKM B-1759</strain>
    </source>
</reference>
<dbReference type="HOGENOM" id="CLU_035488_1_0_7"/>
<feature type="chain" id="PRO_5004588400" description="PDZ domain-containing protein" evidence="1">
    <location>
        <begin position="20"/>
        <end position="380"/>
    </location>
</feature>
<dbReference type="STRING" id="1121448.DGI_2875"/>
<name>T2GFD3_MEGG1</name>
<dbReference type="EMBL" id="CP006585">
    <property type="protein sequence ID" value="AGW14602.1"/>
    <property type="molecule type" value="Genomic_DNA"/>
</dbReference>
<proteinExistence type="predicted"/>
<dbReference type="RefSeq" id="WP_021761650.1">
    <property type="nucleotide sequence ID" value="NC_022444.1"/>
</dbReference>
<evidence type="ECO:0000313" key="4">
    <source>
        <dbReference type="Proteomes" id="UP000016587"/>
    </source>
</evidence>
<accession>T2GFD3</accession>
<dbReference type="InterPro" id="IPR041489">
    <property type="entry name" value="PDZ_6"/>
</dbReference>
<protein>
    <recommendedName>
        <fullName evidence="2">PDZ domain-containing protein</fullName>
    </recommendedName>
</protein>
<reference evidence="3 4" key="1">
    <citation type="journal article" date="2013" name="J. Bacteriol.">
        <title>Roles of HynAB and Ech, the only two hydrogenases found in the model sulfate reducer Desulfovibrio gigas.</title>
        <authorList>
            <person name="Morais-Silva F.O."/>
            <person name="Santos C.I."/>
            <person name="Rodrigues R."/>
            <person name="Pereira I.A."/>
            <person name="Rodrigues-Pousada C."/>
        </authorList>
    </citation>
    <scope>NUCLEOTIDE SEQUENCE [LARGE SCALE GENOMIC DNA]</scope>
    <source>
        <strain evidence="4">ATCC 19364 / DSM 1382 / NCIMB 9332 / VKM B-1759</strain>
    </source>
</reference>
<dbReference type="PATRIC" id="fig|1121448.10.peg.2838"/>
<dbReference type="SUPFAM" id="SSF159501">
    <property type="entry name" value="EreA/ChaN-like"/>
    <property type="match status" value="1"/>
</dbReference>
<dbReference type="CDD" id="cd14727">
    <property type="entry name" value="ChanN-like"/>
    <property type="match status" value="1"/>
</dbReference>
<evidence type="ECO:0000259" key="2">
    <source>
        <dbReference type="PROSITE" id="PS50106"/>
    </source>
</evidence>
<dbReference type="eggNOG" id="COG3016">
    <property type="taxonomic scope" value="Bacteria"/>
</dbReference>
<feature type="domain" description="PDZ" evidence="2">
    <location>
        <begin position="301"/>
        <end position="345"/>
    </location>
</feature>
<dbReference type="KEGG" id="dgg:DGI_2875"/>
<organism evidence="3 4">
    <name type="scientific">Megalodesulfovibrio gigas (strain ATCC 19364 / DSM 1382 / NCIMB 9332 / VKM B-1759)</name>
    <name type="common">Desulfovibrio gigas</name>
    <dbReference type="NCBI Taxonomy" id="1121448"/>
    <lineage>
        <taxon>Bacteria</taxon>
        <taxon>Pseudomonadati</taxon>
        <taxon>Thermodesulfobacteriota</taxon>
        <taxon>Desulfovibrionia</taxon>
        <taxon>Desulfovibrionales</taxon>
        <taxon>Desulfovibrionaceae</taxon>
        <taxon>Megalodesulfovibrio</taxon>
    </lineage>
</organism>
<dbReference type="InterPro" id="IPR007314">
    <property type="entry name" value="Cofac_haem-bd_dom"/>
</dbReference>
<dbReference type="Proteomes" id="UP000016587">
    <property type="component" value="Chromosome"/>
</dbReference>
<dbReference type="Gene3D" id="3.40.50.11550">
    <property type="match status" value="2"/>
</dbReference>
<keyword evidence="1" id="KW-0732">Signal</keyword>
<dbReference type="InterPro" id="IPR001478">
    <property type="entry name" value="PDZ"/>
</dbReference>
<dbReference type="SUPFAM" id="SSF50156">
    <property type="entry name" value="PDZ domain-like"/>
    <property type="match status" value="1"/>
</dbReference>
<dbReference type="SMART" id="SM00228">
    <property type="entry name" value="PDZ"/>
    <property type="match status" value="1"/>
</dbReference>
<dbReference type="Pfam" id="PF04187">
    <property type="entry name" value="Cofac_haem_bdg"/>
    <property type="match status" value="1"/>
</dbReference>
<evidence type="ECO:0000313" key="3">
    <source>
        <dbReference type="EMBL" id="AGW14602.1"/>
    </source>
</evidence>
<dbReference type="InterPro" id="IPR036034">
    <property type="entry name" value="PDZ_sf"/>
</dbReference>
<dbReference type="PROSITE" id="PS50106">
    <property type="entry name" value="PDZ"/>
    <property type="match status" value="1"/>
</dbReference>